<evidence type="ECO:0000313" key="1">
    <source>
        <dbReference type="EMBL" id="QIG76547.1"/>
    </source>
</evidence>
<keyword evidence="2" id="KW-1185">Reference proteome</keyword>
<name>A0A7S5RFH8_9CAUD</name>
<protein>
    <submittedName>
        <fullName evidence="1">Uncharacterized protein</fullName>
    </submittedName>
</protein>
<sequence>MVKIDISLGRWKFLRIAPDEDGVEHLYIVHTEEGGFKEINSIDLGPNTRSTFEILIMCAQRLKIHAVGE</sequence>
<reference evidence="1" key="1">
    <citation type="submission" date="2020-01" db="EMBL/GenBank/DDBJ databases">
        <title>Patterns of diversity and host range of bacteriophage communities associated with bean-nodulatin bacteria.</title>
        <authorList>
            <person name="Vann Cauwenberghe J."/>
            <person name="Santamaria R.I."/>
            <person name="Bustos P."/>
            <person name="Juarez S."/>
            <person name="Gonzalez V."/>
        </authorList>
    </citation>
    <scope>NUCLEOTIDE SEQUENCE</scope>
</reference>
<proteinExistence type="predicted"/>
<accession>A0A7S5RFH8</accession>
<evidence type="ECO:0000313" key="2">
    <source>
        <dbReference type="Proteomes" id="UP000626490"/>
    </source>
</evidence>
<dbReference type="EMBL" id="MN988555">
    <property type="protein sequence ID" value="QIG76547.1"/>
    <property type="molecule type" value="Genomic_DNA"/>
</dbReference>
<dbReference type="Proteomes" id="UP000626490">
    <property type="component" value="Segment"/>
</dbReference>
<organism evidence="1 2">
    <name type="scientific">Rhizobium phage RHph_I1_6</name>
    <dbReference type="NCBI Taxonomy" id="2509728"/>
    <lineage>
        <taxon>Viruses</taxon>
        <taxon>Duplodnaviria</taxon>
        <taxon>Heunggongvirae</taxon>
        <taxon>Uroviricota</taxon>
        <taxon>Caudoviricetes</taxon>
        <taxon>Schitoviridae</taxon>
        <taxon>Demetervirinae</taxon>
        <taxon>Cyamitesvirus</taxon>
        <taxon>Cyamitesvirus I16</taxon>
    </lineage>
</organism>
<gene>
    <name evidence="1" type="ORF">EVC27_022</name>
</gene>